<feature type="compositionally biased region" description="Polar residues" evidence="1">
    <location>
        <begin position="51"/>
        <end position="65"/>
    </location>
</feature>
<sequence>MSNAMCQFQSPNSLHPQNRLSSQSISGIPHNNRSSNVCGQPSAPPGRKQPYMNSTPLRLPNSSLDLSLPGTIPSGCGAHHPRNPAHKRTTDTENADDLQDAGRKIRKRICPNRAAARWARYRAKAEISFVLPTEDDESPNEIENLNQTITASSGSKPTFYYFVPPKRQHNPNPSELLTSQATLKASYYGLSFGTCVIAPQNGLGFCKFQTIPFSSMLPEELQGWEKLVCFFLDQINFVGPVQNNGPLMGGWMWACGWRKGMKKEGFGRYCSVGRLAAMIRKCRYNNQDKAVAYREANEWIATHLQELAPRAFKEYREALINGNLPSMAHMEYPTPYNMFDFASFFTFTMHNFFNGPHTDTDVNTWTLVCWIPIFNPSKSNSDDPILADNGFNMIGGQFTFRDFQVYIDLNKL</sequence>
<name>A0A180G1M4_PUCT1</name>
<evidence type="ECO:0000256" key="1">
    <source>
        <dbReference type="SAM" id="MobiDB-lite"/>
    </source>
</evidence>
<dbReference type="Pfam" id="PF20515">
    <property type="entry name" value="2OG-FeII_Oxy_6"/>
    <property type="match status" value="1"/>
</dbReference>
<evidence type="ECO:0000313" key="3">
    <source>
        <dbReference type="EMBL" id="OAV85743.1"/>
    </source>
</evidence>
<dbReference type="EnsemblFungi" id="PTTG_30302-t43_1">
    <property type="protein sequence ID" value="PTTG_30302-t43_1-p1"/>
    <property type="gene ID" value="PTTG_30302"/>
</dbReference>
<organism evidence="3">
    <name type="scientific">Puccinia triticina (isolate 1-1 / race 1 (BBBD))</name>
    <name type="common">Brown leaf rust fungus</name>
    <dbReference type="NCBI Taxonomy" id="630390"/>
    <lineage>
        <taxon>Eukaryota</taxon>
        <taxon>Fungi</taxon>
        <taxon>Dikarya</taxon>
        <taxon>Basidiomycota</taxon>
        <taxon>Pucciniomycotina</taxon>
        <taxon>Pucciniomycetes</taxon>
        <taxon>Pucciniales</taxon>
        <taxon>Pucciniaceae</taxon>
        <taxon>Puccinia</taxon>
    </lineage>
</organism>
<reference evidence="3" key="2">
    <citation type="submission" date="2016-05" db="EMBL/GenBank/DDBJ databases">
        <title>Comparative analysis highlights variable genome content of wheat rusts and divergence of the mating loci.</title>
        <authorList>
            <person name="Cuomo C.A."/>
            <person name="Bakkeren G."/>
            <person name="Szabo L."/>
            <person name="Khalil H."/>
            <person name="Joly D."/>
            <person name="Goldberg J."/>
            <person name="Young S."/>
            <person name="Zeng Q."/>
            <person name="Fellers J."/>
        </authorList>
    </citation>
    <scope>NUCLEOTIDE SEQUENCE [LARGE SCALE GENOMIC DNA]</scope>
    <source>
        <strain evidence="3">1-1 BBBD Race 1</strain>
    </source>
</reference>
<feature type="domain" description="Tet-like 2OG-Fe(II) oxygenase" evidence="2">
    <location>
        <begin position="218"/>
        <end position="411"/>
    </location>
</feature>
<feature type="non-terminal residue" evidence="3">
    <location>
        <position position="412"/>
    </location>
</feature>
<dbReference type="InterPro" id="IPR046798">
    <property type="entry name" value="2OG-FeII_Oxy_6"/>
</dbReference>
<feature type="compositionally biased region" description="Polar residues" evidence="1">
    <location>
        <begin position="1"/>
        <end position="39"/>
    </location>
</feature>
<gene>
    <name evidence="3" type="ORF">PTTG_30302</name>
</gene>
<dbReference type="EMBL" id="ADAS02002812">
    <property type="protein sequence ID" value="OAV85743.1"/>
    <property type="molecule type" value="Genomic_DNA"/>
</dbReference>
<reference evidence="4" key="4">
    <citation type="submission" date="2025-05" db="UniProtKB">
        <authorList>
            <consortium name="EnsemblFungi"/>
        </authorList>
    </citation>
    <scope>IDENTIFICATION</scope>
    <source>
        <strain evidence="4">isolate 1-1 / race 1 (BBBD)</strain>
    </source>
</reference>
<dbReference type="OrthoDB" id="2518734at2759"/>
<reference evidence="3" key="1">
    <citation type="submission" date="2009-11" db="EMBL/GenBank/DDBJ databases">
        <authorList>
            <consortium name="The Broad Institute Genome Sequencing Platform"/>
            <person name="Ward D."/>
            <person name="Feldgarden M."/>
            <person name="Earl A."/>
            <person name="Young S.K."/>
            <person name="Zeng Q."/>
            <person name="Koehrsen M."/>
            <person name="Alvarado L."/>
            <person name="Berlin A."/>
            <person name="Bochicchio J."/>
            <person name="Borenstein D."/>
            <person name="Chapman S.B."/>
            <person name="Chen Z."/>
            <person name="Engels R."/>
            <person name="Freedman E."/>
            <person name="Gellesch M."/>
            <person name="Goldberg J."/>
            <person name="Griggs A."/>
            <person name="Gujja S."/>
            <person name="Heilman E."/>
            <person name="Heiman D."/>
            <person name="Hepburn T."/>
            <person name="Howarth C."/>
            <person name="Jen D."/>
            <person name="Larson L."/>
            <person name="Lewis B."/>
            <person name="Mehta T."/>
            <person name="Park D."/>
            <person name="Pearson M."/>
            <person name="Roberts A."/>
            <person name="Saif S."/>
            <person name="Shea T."/>
            <person name="Shenoy N."/>
            <person name="Sisk P."/>
            <person name="Stolte C."/>
            <person name="Sykes S."/>
            <person name="Thomson T."/>
            <person name="Walk T."/>
            <person name="White J."/>
            <person name="Yandava C."/>
            <person name="Izard J."/>
            <person name="Baranova O.V."/>
            <person name="Blanton J.M."/>
            <person name="Tanner A.C."/>
            <person name="Dewhirst F.E."/>
            <person name="Haas B."/>
            <person name="Nusbaum C."/>
            <person name="Birren B."/>
        </authorList>
    </citation>
    <scope>NUCLEOTIDE SEQUENCE [LARGE SCALE GENOMIC DNA]</scope>
    <source>
        <strain evidence="3">1-1 BBBD Race 1</strain>
    </source>
</reference>
<evidence type="ECO:0000313" key="4">
    <source>
        <dbReference type="EnsemblFungi" id="PTTG_30302-t43_1-p1"/>
    </source>
</evidence>
<dbReference type="VEuPathDB" id="FungiDB:PTTG_30302"/>
<feature type="region of interest" description="Disordered" evidence="1">
    <location>
        <begin position="1"/>
        <end position="96"/>
    </location>
</feature>
<accession>A0A180G1M4</accession>
<keyword evidence="5" id="KW-1185">Reference proteome</keyword>
<evidence type="ECO:0000313" key="5">
    <source>
        <dbReference type="Proteomes" id="UP000005240"/>
    </source>
</evidence>
<protein>
    <recommendedName>
        <fullName evidence="2">Tet-like 2OG-Fe(II) oxygenase domain-containing protein</fullName>
    </recommendedName>
</protein>
<reference evidence="4 5" key="3">
    <citation type="journal article" date="2017" name="G3 (Bethesda)">
        <title>Comparative analysis highlights variable genome content of wheat rusts and divergence of the mating loci.</title>
        <authorList>
            <person name="Cuomo C.A."/>
            <person name="Bakkeren G."/>
            <person name="Khalil H.B."/>
            <person name="Panwar V."/>
            <person name="Joly D."/>
            <person name="Linning R."/>
            <person name="Sakthikumar S."/>
            <person name="Song X."/>
            <person name="Adiconis X."/>
            <person name="Fan L."/>
            <person name="Goldberg J.M."/>
            <person name="Levin J.Z."/>
            <person name="Young S."/>
            <person name="Zeng Q."/>
            <person name="Anikster Y."/>
            <person name="Bruce M."/>
            <person name="Wang M."/>
            <person name="Yin C."/>
            <person name="McCallum B."/>
            <person name="Szabo L.J."/>
            <person name="Hulbert S."/>
            <person name="Chen X."/>
            <person name="Fellers J.P."/>
        </authorList>
    </citation>
    <scope>NUCLEOTIDE SEQUENCE</scope>
    <source>
        <strain evidence="4">isolate 1-1 / race 1 (BBBD)</strain>
        <strain evidence="5">Isolate 1-1 / race 1 (BBBD)</strain>
    </source>
</reference>
<proteinExistence type="predicted"/>
<evidence type="ECO:0000259" key="2">
    <source>
        <dbReference type="Pfam" id="PF20515"/>
    </source>
</evidence>
<dbReference type="Proteomes" id="UP000005240">
    <property type="component" value="Unassembled WGS sequence"/>
</dbReference>
<dbReference type="AlphaFoldDB" id="A0A180G1M4"/>